<dbReference type="InParanoid" id="A0A5N4B7S4"/>
<dbReference type="PANTHER" id="PTHR19303:SF71">
    <property type="entry name" value="ZINC FINGER PHD-TYPE DOMAIN-CONTAINING PROTEIN"/>
    <property type="match status" value="1"/>
</dbReference>
<dbReference type="Pfam" id="PF03184">
    <property type="entry name" value="DDE_1"/>
    <property type="match status" value="1"/>
</dbReference>
<proteinExistence type="predicted"/>
<accession>A0A5N4B7S4</accession>
<feature type="region of interest" description="Disordered" evidence="2">
    <location>
        <begin position="356"/>
        <end position="383"/>
    </location>
</feature>
<dbReference type="GO" id="GO:0005634">
    <property type="term" value="C:nucleus"/>
    <property type="evidence" value="ECO:0007669"/>
    <property type="project" value="UniProtKB-SubCell"/>
</dbReference>
<dbReference type="InterPro" id="IPR007889">
    <property type="entry name" value="HTH_Psq"/>
</dbReference>
<gene>
    <name evidence="5" type="ORF">PPYR_02627</name>
</gene>
<dbReference type="SUPFAM" id="SSF46689">
    <property type="entry name" value="Homeodomain-like"/>
    <property type="match status" value="1"/>
</dbReference>
<evidence type="ECO:0008006" key="7">
    <source>
        <dbReference type="Google" id="ProtNLM"/>
    </source>
</evidence>
<feature type="compositionally biased region" description="Basic residues" evidence="2">
    <location>
        <begin position="402"/>
        <end position="416"/>
    </location>
</feature>
<evidence type="ECO:0000259" key="4">
    <source>
        <dbReference type="Pfam" id="PF05225"/>
    </source>
</evidence>
<reference evidence="5 6" key="1">
    <citation type="journal article" date="2018" name="Elife">
        <title>Firefly genomes illuminate parallel origins of bioluminescence in beetles.</title>
        <authorList>
            <person name="Fallon T.R."/>
            <person name="Lower S.E."/>
            <person name="Chang C.H."/>
            <person name="Bessho-Uehara M."/>
            <person name="Martin G.J."/>
            <person name="Bewick A.J."/>
            <person name="Behringer M."/>
            <person name="Debat H.J."/>
            <person name="Wong I."/>
            <person name="Day J.C."/>
            <person name="Suvorov A."/>
            <person name="Silva C.J."/>
            <person name="Stanger-Hall K.F."/>
            <person name="Hall D.W."/>
            <person name="Schmitz R.J."/>
            <person name="Nelson D.R."/>
            <person name="Lewis S.M."/>
            <person name="Shigenobu S."/>
            <person name="Bybee S.M."/>
            <person name="Larracuente A.M."/>
            <person name="Oba Y."/>
            <person name="Weng J.K."/>
        </authorList>
    </citation>
    <scope>NUCLEOTIDE SEQUENCE [LARGE SCALE GENOMIC DNA]</scope>
    <source>
        <strain evidence="5">1611_PpyrPB1</strain>
        <tissue evidence="5">Whole body</tissue>
    </source>
</reference>
<feature type="region of interest" description="Disordered" evidence="2">
    <location>
        <begin position="402"/>
        <end position="460"/>
    </location>
</feature>
<comment type="caution">
    <text evidence="5">The sequence shown here is derived from an EMBL/GenBank/DDBJ whole genome shotgun (WGS) entry which is preliminary data.</text>
</comment>
<feature type="compositionally biased region" description="Polar residues" evidence="2">
    <location>
        <begin position="373"/>
        <end position="383"/>
    </location>
</feature>
<feature type="compositionally biased region" description="Polar residues" evidence="2">
    <location>
        <begin position="356"/>
        <end position="366"/>
    </location>
</feature>
<feature type="compositionally biased region" description="Basic and acidic residues" evidence="2">
    <location>
        <begin position="429"/>
        <end position="451"/>
    </location>
</feature>
<dbReference type="EMBL" id="VVIM01000001">
    <property type="protein sequence ID" value="KAB0805657.1"/>
    <property type="molecule type" value="Genomic_DNA"/>
</dbReference>
<dbReference type="InterPro" id="IPR009057">
    <property type="entry name" value="Homeodomain-like_sf"/>
</dbReference>
<protein>
    <recommendedName>
        <fullName evidence="7">HTH CENPB-type domain-containing protein</fullName>
    </recommendedName>
</protein>
<evidence type="ECO:0000259" key="3">
    <source>
        <dbReference type="Pfam" id="PF03184"/>
    </source>
</evidence>
<evidence type="ECO:0000313" key="6">
    <source>
        <dbReference type="Proteomes" id="UP000327044"/>
    </source>
</evidence>
<dbReference type="PANTHER" id="PTHR19303">
    <property type="entry name" value="TRANSPOSON"/>
    <property type="match status" value="1"/>
</dbReference>
<evidence type="ECO:0000313" key="5">
    <source>
        <dbReference type="EMBL" id="KAB0805657.1"/>
    </source>
</evidence>
<dbReference type="Pfam" id="PF05225">
    <property type="entry name" value="HTH_psq"/>
    <property type="match status" value="1"/>
</dbReference>
<dbReference type="Gene3D" id="1.10.10.60">
    <property type="entry name" value="Homeodomain-like"/>
    <property type="match status" value="1"/>
</dbReference>
<organism evidence="5 6">
    <name type="scientific">Photinus pyralis</name>
    <name type="common">Common eastern firefly</name>
    <name type="synonym">Lampyris pyralis</name>
    <dbReference type="NCBI Taxonomy" id="7054"/>
    <lineage>
        <taxon>Eukaryota</taxon>
        <taxon>Metazoa</taxon>
        <taxon>Ecdysozoa</taxon>
        <taxon>Arthropoda</taxon>
        <taxon>Hexapoda</taxon>
        <taxon>Insecta</taxon>
        <taxon>Pterygota</taxon>
        <taxon>Neoptera</taxon>
        <taxon>Endopterygota</taxon>
        <taxon>Coleoptera</taxon>
        <taxon>Polyphaga</taxon>
        <taxon>Elateriformia</taxon>
        <taxon>Elateroidea</taxon>
        <taxon>Lampyridae</taxon>
        <taxon>Lampyrinae</taxon>
        <taxon>Photinus</taxon>
    </lineage>
</organism>
<sequence length="460" mass="51434">MYRWGNTAHDMARNYVRKTERKSWSSDSLKKALEAINGGSSIRKAGRDFNIPESTLRDQMKLASPSVSLGRKGIFTPQQEQEIVNHVIKLANLFYGVTPMSLRKIAFDFAVKNNIKHNFNNQKQLAGKDWLYLFIKRNPKISLRQPEGTSINRITSFNADEVKRFFSHLEQIYSKFHFAANRVYNCDETGISNVPNKSGKIYAARGSKQVGVATSGERGRNVTVMCCMNAAGGYIPPMFIYPRKRMSASLETGGPVGAIYHCSDNGWINQDLFLTWLEHFKKHAKPSLDDPVLVATMEKAESGFRCTGIFPLNVDRFTADDFAPAEQHRNISIACNLDESDVQKNPQVTEVNVTSIEDTMTSVPSNSERKDTQPSTSTGTNCEKNLSAAFVSIENIAPIPKKVRRNIKKGGPKKQHSQILTSTPIKVQLLEDQKKRESKAAKAAGKKEASKLKPKKVTQT</sequence>
<comment type="subcellular location">
    <subcellularLocation>
        <location evidence="1">Nucleus</location>
    </subcellularLocation>
</comment>
<dbReference type="InterPro" id="IPR050863">
    <property type="entry name" value="CenT-Element_Derived"/>
</dbReference>
<dbReference type="InterPro" id="IPR004875">
    <property type="entry name" value="DDE_SF_endonuclease_dom"/>
</dbReference>
<dbReference type="Proteomes" id="UP000327044">
    <property type="component" value="Unassembled WGS sequence"/>
</dbReference>
<evidence type="ECO:0000256" key="2">
    <source>
        <dbReference type="SAM" id="MobiDB-lite"/>
    </source>
</evidence>
<name>A0A5N4B7S4_PHOPY</name>
<keyword evidence="6" id="KW-1185">Reference proteome</keyword>
<feature type="domain" description="HTH psq-type" evidence="4">
    <location>
        <begin position="27"/>
        <end position="61"/>
    </location>
</feature>
<feature type="domain" description="DDE-1" evidence="3">
    <location>
        <begin position="221"/>
        <end position="285"/>
    </location>
</feature>
<evidence type="ECO:0000256" key="1">
    <source>
        <dbReference type="ARBA" id="ARBA00004123"/>
    </source>
</evidence>
<dbReference type="AlphaFoldDB" id="A0A5N4B7S4"/>
<dbReference type="GO" id="GO:0003677">
    <property type="term" value="F:DNA binding"/>
    <property type="evidence" value="ECO:0007669"/>
    <property type="project" value="InterPro"/>
</dbReference>